<dbReference type="Proteomes" id="UP001410394">
    <property type="component" value="Unassembled WGS sequence"/>
</dbReference>
<keyword evidence="3" id="KW-1185">Reference proteome</keyword>
<proteinExistence type="predicted"/>
<dbReference type="RefSeq" id="WP_345919493.1">
    <property type="nucleotide sequence ID" value="NZ_JBDIVE010000004.1"/>
</dbReference>
<evidence type="ECO:0000259" key="1">
    <source>
        <dbReference type="Pfam" id="PF19502"/>
    </source>
</evidence>
<organism evidence="2 3">
    <name type="scientific">Uliginosibacterium sediminicola</name>
    <dbReference type="NCBI Taxonomy" id="2024550"/>
    <lineage>
        <taxon>Bacteria</taxon>
        <taxon>Pseudomonadati</taxon>
        <taxon>Pseudomonadota</taxon>
        <taxon>Betaproteobacteria</taxon>
        <taxon>Rhodocyclales</taxon>
        <taxon>Zoogloeaceae</taxon>
        <taxon>Uliginosibacterium</taxon>
    </lineage>
</organism>
<protein>
    <submittedName>
        <fullName evidence="2">DUF6036 family nucleotidyltransferase</fullName>
    </submittedName>
</protein>
<reference evidence="2 3" key="1">
    <citation type="journal article" date="2018" name="Int. J. Syst. Evol. Microbiol.">
        <title>Uliginosibacterium sediminicola sp. nov., isolated from freshwater sediment.</title>
        <authorList>
            <person name="Hwang W.M."/>
            <person name="Kim S.M."/>
            <person name="Kang K."/>
            <person name="Ahn T.Y."/>
        </authorList>
    </citation>
    <scope>NUCLEOTIDE SEQUENCE [LARGE SCALE GENOMIC DNA]</scope>
    <source>
        <strain evidence="2 3">M1-21</strain>
    </source>
</reference>
<evidence type="ECO:0000313" key="2">
    <source>
        <dbReference type="EMBL" id="MEN3068721.1"/>
    </source>
</evidence>
<dbReference type="EMBL" id="JBDIVE010000004">
    <property type="protein sequence ID" value="MEN3068721.1"/>
    <property type="molecule type" value="Genomic_DNA"/>
</dbReference>
<feature type="domain" description="DUF6036" evidence="1">
    <location>
        <begin position="14"/>
        <end position="176"/>
    </location>
</feature>
<dbReference type="Pfam" id="PF19502">
    <property type="entry name" value="DUF6036"/>
    <property type="match status" value="1"/>
</dbReference>
<evidence type="ECO:0000313" key="3">
    <source>
        <dbReference type="Proteomes" id="UP001410394"/>
    </source>
</evidence>
<accession>A0ABU9YY65</accession>
<sequence>MTRDELEHIIRASGDITDQYEFVIVGSQSILGAIPRPDHAFTVSMEADIYPLQAPELADRIEGAIGEGSQFHETNGYYAQGVGPETAVLPQDWMQRVHRVQNGNTQNRVGYCLDLPDLFLSKAAAGREKDRDFCIALFQHSYVTLAQVLELVATMPIDSKAQRSLRATIRRWEKSARDTKG</sequence>
<name>A0ABU9YY65_9RHOO</name>
<dbReference type="InterPro" id="IPR045792">
    <property type="entry name" value="DUF6036"/>
</dbReference>
<gene>
    <name evidence="2" type="ORF">ABDB84_09545</name>
</gene>
<comment type="caution">
    <text evidence="2">The sequence shown here is derived from an EMBL/GenBank/DDBJ whole genome shotgun (WGS) entry which is preliminary data.</text>
</comment>